<protein>
    <recommendedName>
        <fullName evidence="3">YtxH domain-containing protein</fullName>
    </recommendedName>
</protein>
<sequence length="52" mass="5330">MKATTVAGLVAGSALGLAVGAGLMMMPQGKQVRKAIEKGASDLGRSMSHWMK</sequence>
<name>A0A9D0YY34_9FIRM</name>
<gene>
    <name evidence="1" type="ORF">IAA66_10850</name>
</gene>
<evidence type="ECO:0000313" key="1">
    <source>
        <dbReference type="EMBL" id="HIQ64058.1"/>
    </source>
</evidence>
<evidence type="ECO:0008006" key="3">
    <source>
        <dbReference type="Google" id="ProtNLM"/>
    </source>
</evidence>
<dbReference type="Proteomes" id="UP000886819">
    <property type="component" value="Unassembled WGS sequence"/>
</dbReference>
<accession>A0A9D0YY34</accession>
<reference evidence="1" key="2">
    <citation type="journal article" date="2021" name="PeerJ">
        <title>Extensive microbial diversity within the chicken gut microbiome revealed by metagenomics and culture.</title>
        <authorList>
            <person name="Gilroy R."/>
            <person name="Ravi A."/>
            <person name="Getino M."/>
            <person name="Pursley I."/>
            <person name="Horton D.L."/>
            <person name="Alikhan N.F."/>
            <person name="Baker D."/>
            <person name="Gharbi K."/>
            <person name="Hall N."/>
            <person name="Watson M."/>
            <person name="Adriaenssens E.M."/>
            <person name="Foster-Nyarko E."/>
            <person name="Jarju S."/>
            <person name="Secka A."/>
            <person name="Antonio M."/>
            <person name="Oren A."/>
            <person name="Chaudhuri R.R."/>
            <person name="La Ragione R."/>
            <person name="Hildebrand F."/>
            <person name="Pallen M.J."/>
        </authorList>
    </citation>
    <scope>NUCLEOTIDE SEQUENCE</scope>
    <source>
        <strain evidence="1">ChiHile30-977</strain>
    </source>
</reference>
<proteinExistence type="predicted"/>
<reference evidence="1" key="1">
    <citation type="submission" date="2020-10" db="EMBL/GenBank/DDBJ databases">
        <authorList>
            <person name="Gilroy R."/>
        </authorList>
    </citation>
    <scope>NUCLEOTIDE SEQUENCE</scope>
    <source>
        <strain evidence="1">ChiHile30-977</strain>
    </source>
</reference>
<organism evidence="1 2">
    <name type="scientific">Candidatus Avichristensenella intestinipullorum</name>
    <dbReference type="NCBI Taxonomy" id="2840693"/>
    <lineage>
        <taxon>Bacteria</taxon>
        <taxon>Bacillati</taxon>
        <taxon>Bacillota</taxon>
        <taxon>Clostridia</taxon>
        <taxon>Candidatus Avichristensenella</taxon>
    </lineage>
</organism>
<dbReference type="AlphaFoldDB" id="A0A9D0YY34"/>
<evidence type="ECO:0000313" key="2">
    <source>
        <dbReference type="Proteomes" id="UP000886819"/>
    </source>
</evidence>
<comment type="caution">
    <text evidence="1">The sequence shown here is derived from an EMBL/GenBank/DDBJ whole genome shotgun (WGS) entry which is preliminary data.</text>
</comment>
<dbReference type="EMBL" id="DVFI01000151">
    <property type="protein sequence ID" value="HIQ64058.1"/>
    <property type="molecule type" value="Genomic_DNA"/>
</dbReference>